<dbReference type="SMART" id="SM01231">
    <property type="entry name" value="H-kinase_dim"/>
    <property type="match status" value="1"/>
</dbReference>
<sequence length="755" mass="80290">MNALLAQFLAEAADLLTQIDEGLLELERTPGDPELINDVFRAAHTLKGSSGLFDFPELTRLTHAAEDLLDAVRAGELPLDSGMTDDVLAAFDLIRGWLAHVTGSESLPPSAAADAAVLITRLRTPIGGEAAPEPTTVEPGRVPAWLAYVDEEWLAATAAWLRTTSSQMRFVRYVPDSGCFFRGEDPLHLIRQVPALAHLDVIEPIEWPADHDEYACLIGFVFAARAGAGEIGYLFRYVGDQIEVADLDGDAIQRYLSGETGEALKVAAPASGDDPDLVTEARAVLAAALHALTTNPTGSAHLISVANAITNAAHVLGDPVEIREPDVVTLTATVTRLLGDTPPPEEPEGPGSVDDGGQVGSRILKVDQAKVDHLMELAGELNVAKNSLPFLARAAEEEFGSRDLAQRIRDQHAGLHRIAEDLRAAVMDIRMLPLSVAFARLPRMIRDLGRRLGKDVELVVTGDDTMADKDVIEALADPLMHLVRNSLDHGVEPPGERRAAGKPATARITLDAIADGDAVLVDFADDGRGVDPARVRRTAYDKGLIGAVESRSLSDADALDLIFRPGFSTAEEISDLSGRGVGMDAVRAGVEKLGGTVTLRSEPGGGTSIRLRLPLSMAVTQVMVVSVGGQRFGIPVDLVAESVRVPAGEIGRVLHQDVVVLRGEVIPVVDLARVLEMPCRPDAAADRAIVIAGVAGQRVGLLVEQFHREVDVLLKPMEGLLAYADEFSGTALLGDGLVLLVLNLKEVLGLAARVG</sequence>
<dbReference type="Gene3D" id="1.20.120.160">
    <property type="entry name" value="HPT domain"/>
    <property type="match status" value="1"/>
</dbReference>
<dbReference type="Pfam" id="PF02895">
    <property type="entry name" value="H-kinase_dim"/>
    <property type="match status" value="1"/>
</dbReference>
<dbReference type="InterPro" id="IPR004105">
    <property type="entry name" value="CheA-like_dim"/>
</dbReference>
<dbReference type="CDD" id="cd00088">
    <property type="entry name" value="HPT"/>
    <property type="match status" value="1"/>
</dbReference>
<dbReference type="Pfam" id="PF01627">
    <property type="entry name" value="Hpt"/>
    <property type="match status" value="1"/>
</dbReference>
<dbReference type="SUPFAM" id="SSF55874">
    <property type="entry name" value="ATPase domain of HSP90 chaperone/DNA topoisomerase II/histidine kinase"/>
    <property type="match status" value="1"/>
</dbReference>
<dbReference type="RefSeq" id="WP_203724173.1">
    <property type="nucleotide sequence ID" value="NZ_BAAATX010000008.1"/>
</dbReference>
<evidence type="ECO:0000256" key="9">
    <source>
        <dbReference type="SAM" id="MobiDB-lite"/>
    </source>
</evidence>
<dbReference type="Pfam" id="PF02518">
    <property type="entry name" value="HATPase_c"/>
    <property type="match status" value="1"/>
</dbReference>
<dbReference type="Gene3D" id="3.30.565.10">
    <property type="entry name" value="Histidine kinase-like ATPase, C-terminal domain"/>
    <property type="match status" value="1"/>
</dbReference>
<feature type="domain" description="CheW-like" evidence="11">
    <location>
        <begin position="619"/>
        <end position="753"/>
    </location>
</feature>
<keyword evidence="14" id="KW-1185">Reference proteome</keyword>
<dbReference type="PANTHER" id="PTHR43395:SF1">
    <property type="entry name" value="CHEMOTAXIS PROTEIN CHEA"/>
    <property type="match status" value="1"/>
</dbReference>
<dbReference type="SUPFAM" id="SSF50341">
    <property type="entry name" value="CheW-like"/>
    <property type="match status" value="1"/>
</dbReference>
<comment type="caution">
    <text evidence="13">The sequence shown here is derived from an EMBL/GenBank/DDBJ whole genome shotgun (WGS) entry which is preliminary data.</text>
</comment>
<dbReference type="Gene3D" id="1.10.287.560">
    <property type="entry name" value="Histidine kinase CheA-like, homodimeric domain"/>
    <property type="match status" value="1"/>
</dbReference>
<dbReference type="InterPro" id="IPR005467">
    <property type="entry name" value="His_kinase_dom"/>
</dbReference>
<dbReference type="Gene3D" id="2.40.50.180">
    <property type="entry name" value="CheA-289, Domain 4"/>
    <property type="match status" value="1"/>
</dbReference>
<comment type="subcellular location">
    <subcellularLocation>
        <location evidence="2">Cell membrane</location>
    </subcellularLocation>
</comment>
<dbReference type="EC" id="2.7.13.3" evidence="3"/>
<evidence type="ECO:0000256" key="5">
    <source>
        <dbReference type="ARBA" id="ARBA00022679"/>
    </source>
</evidence>
<dbReference type="CDD" id="cd16916">
    <property type="entry name" value="HATPase_CheA-like"/>
    <property type="match status" value="1"/>
</dbReference>
<dbReference type="InterPro" id="IPR037006">
    <property type="entry name" value="CheA-like_homodim_sf"/>
</dbReference>
<evidence type="ECO:0000259" key="11">
    <source>
        <dbReference type="PROSITE" id="PS50851"/>
    </source>
</evidence>
<keyword evidence="5" id="KW-0808">Transferase</keyword>
<dbReference type="InterPro" id="IPR002545">
    <property type="entry name" value="CheW-lke_dom"/>
</dbReference>
<dbReference type="PRINTS" id="PR00344">
    <property type="entry name" value="BCTRLSENSOR"/>
</dbReference>
<feature type="domain" description="HPt" evidence="12">
    <location>
        <begin position="1"/>
        <end position="101"/>
    </location>
</feature>
<dbReference type="SUPFAM" id="SSF47384">
    <property type="entry name" value="Homodimeric domain of signal transducing histidine kinase"/>
    <property type="match status" value="1"/>
</dbReference>
<dbReference type="InterPro" id="IPR004358">
    <property type="entry name" value="Sig_transdc_His_kin-like_C"/>
</dbReference>
<dbReference type="EMBL" id="BOML01000002">
    <property type="protein sequence ID" value="GID98743.1"/>
    <property type="molecule type" value="Genomic_DNA"/>
</dbReference>
<dbReference type="Proteomes" id="UP000637628">
    <property type="component" value="Unassembled WGS sequence"/>
</dbReference>
<evidence type="ECO:0000256" key="6">
    <source>
        <dbReference type="ARBA" id="ARBA00022777"/>
    </source>
</evidence>
<evidence type="ECO:0000256" key="3">
    <source>
        <dbReference type="ARBA" id="ARBA00012438"/>
    </source>
</evidence>
<dbReference type="InterPro" id="IPR036641">
    <property type="entry name" value="HPT_dom_sf"/>
</dbReference>
<dbReference type="InterPro" id="IPR008207">
    <property type="entry name" value="Sig_transdc_His_kin_Hpt_dom"/>
</dbReference>
<dbReference type="InterPro" id="IPR051315">
    <property type="entry name" value="Bact_Chemotaxis_CheA"/>
</dbReference>
<evidence type="ECO:0000259" key="10">
    <source>
        <dbReference type="PROSITE" id="PS50109"/>
    </source>
</evidence>
<dbReference type="PROSITE" id="PS50851">
    <property type="entry name" value="CHEW"/>
    <property type="match status" value="1"/>
</dbReference>
<dbReference type="InterPro" id="IPR036890">
    <property type="entry name" value="HATPase_C_sf"/>
</dbReference>
<evidence type="ECO:0000256" key="1">
    <source>
        <dbReference type="ARBA" id="ARBA00000085"/>
    </source>
</evidence>
<comment type="catalytic activity">
    <reaction evidence="1">
        <text>ATP + protein L-histidine = ADP + protein N-phospho-L-histidine.</text>
        <dbReference type="EC" id="2.7.13.3"/>
    </reaction>
</comment>
<reference evidence="13 14" key="1">
    <citation type="submission" date="2021-01" db="EMBL/GenBank/DDBJ databases">
        <title>Whole genome shotgun sequence of Actinoplanes durhamensis NBRC 14914.</title>
        <authorList>
            <person name="Komaki H."/>
            <person name="Tamura T."/>
        </authorList>
    </citation>
    <scope>NUCLEOTIDE SEQUENCE [LARGE SCALE GENOMIC DNA]</scope>
    <source>
        <strain evidence="13 14">NBRC 14914</strain>
    </source>
</reference>
<proteinExistence type="predicted"/>
<dbReference type="InterPro" id="IPR036097">
    <property type="entry name" value="HisK_dim/P_sf"/>
</dbReference>
<dbReference type="PANTHER" id="PTHR43395">
    <property type="entry name" value="SENSOR HISTIDINE KINASE CHEA"/>
    <property type="match status" value="1"/>
</dbReference>
<dbReference type="InterPro" id="IPR003594">
    <property type="entry name" value="HATPase_dom"/>
</dbReference>
<evidence type="ECO:0000256" key="4">
    <source>
        <dbReference type="ARBA" id="ARBA00022553"/>
    </source>
</evidence>
<keyword evidence="7" id="KW-0902">Two-component regulatory system</keyword>
<dbReference type="PROSITE" id="PS50894">
    <property type="entry name" value="HPT"/>
    <property type="match status" value="1"/>
</dbReference>
<protein>
    <recommendedName>
        <fullName evidence="3">histidine kinase</fullName>
        <ecNumber evidence="3">2.7.13.3</ecNumber>
    </recommendedName>
</protein>
<dbReference type="InterPro" id="IPR036061">
    <property type="entry name" value="CheW-like_dom_sf"/>
</dbReference>
<dbReference type="Pfam" id="PF01584">
    <property type="entry name" value="CheW"/>
    <property type="match status" value="1"/>
</dbReference>
<dbReference type="PROSITE" id="PS50109">
    <property type="entry name" value="HIS_KIN"/>
    <property type="match status" value="1"/>
</dbReference>
<keyword evidence="4 8" id="KW-0597">Phosphoprotein</keyword>
<dbReference type="SUPFAM" id="SSF47226">
    <property type="entry name" value="Histidine-containing phosphotransfer domain, HPT domain"/>
    <property type="match status" value="1"/>
</dbReference>
<feature type="domain" description="Histidine kinase" evidence="10">
    <location>
        <begin position="372"/>
        <end position="617"/>
    </location>
</feature>
<evidence type="ECO:0000256" key="7">
    <source>
        <dbReference type="ARBA" id="ARBA00023012"/>
    </source>
</evidence>
<feature type="region of interest" description="Disordered" evidence="9">
    <location>
        <begin position="337"/>
        <end position="359"/>
    </location>
</feature>
<evidence type="ECO:0000259" key="12">
    <source>
        <dbReference type="PROSITE" id="PS50894"/>
    </source>
</evidence>
<dbReference type="SMART" id="SM00073">
    <property type="entry name" value="HPT"/>
    <property type="match status" value="1"/>
</dbReference>
<accession>A0ABQ3YMD8</accession>
<name>A0ABQ3YMD8_9ACTN</name>
<feature type="modified residue" description="Phosphohistidine" evidence="8">
    <location>
        <position position="44"/>
    </location>
</feature>
<dbReference type="SMART" id="SM00387">
    <property type="entry name" value="HATPase_c"/>
    <property type="match status" value="1"/>
</dbReference>
<evidence type="ECO:0000313" key="14">
    <source>
        <dbReference type="Proteomes" id="UP000637628"/>
    </source>
</evidence>
<keyword evidence="6" id="KW-0418">Kinase</keyword>
<evidence type="ECO:0000256" key="8">
    <source>
        <dbReference type="PROSITE-ProRule" id="PRU00110"/>
    </source>
</evidence>
<evidence type="ECO:0000256" key="2">
    <source>
        <dbReference type="ARBA" id="ARBA00004236"/>
    </source>
</evidence>
<gene>
    <name evidence="13" type="ORF">Adu01nite_00940</name>
</gene>
<evidence type="ECO:0000313" key="13">
    <source>
        <dbReference type="EMBL" id="GID98743.1"/>
    </source>
</evidence>
<organism evidence="13 14">
    <name type="scientific">Paractinoplanes durhamensis</name>
    <dbReference type="NCBI Taxonomy" id="113563"/>
    <lineage>
        <taxon>Bacteria</taxon>
        <taxon>Bacillati</taxon>
        <taxon>Actinomycetota</taxon>
        <taxon>Actinomycetes</taxon>
        <taxon>Micromonosporales</taxon>
        <taxon>Micromonosporaceae</taxon>
        <taxon>Paractinoplanes</taxon>
    </lineage>
</organism>
<dbReference type="SMART" id="SM00260">
    <property type="entry name" value="CheW"/>
    <property type="match status" value="1"/>
</dbReference>